<dbReference type="HOGENOM" id="CLU_019375_7_1_0"/>
<feature type="transmembrane region" description="Helical" evidence="6">
    <location>
        <begin position="349"/>
        <end position="370"/>
    </location>
</feature>
<dbReference type="PATRIC" id="fig|1319815.3.peg.1067"/>
<organism evidence="7 8">
    <name type="scientific">Cetobacterium somerae ATCC BAA-474</name>
    <dbReference type="NCBI Taxonomy" id="1319815"/>
    <lineage>
        <taxon>Bacteria</taxon>
        <taxon>Fusobacteriati</taxon>
        <taxon>Fusobacteriota</taxon>
        <taxon>Fusobacteriia</taxon>
        <taxon>Fusobacteriales</taxon>
        <taxon>Fusobacteriaceae</taxon>
        <taxon>Cetobacterium</taxon>
    </lineage>
</organism>
<evidence type="ECO:0008006" key="9">
    <source>
        <dbReference type="Google" id="ProtNLM"/>
    </source>
</evidence>
<feature type="transmembrane region" description="Helical" evidence="6">
    <location>
        <begin position="145"/>
        <end position="162"/>
    </location>
</feature>
<keyword evidence="3 6" id="KW-0812">Transmembrane</keyword>
<comment type="subcellular location">
    <subcellularLocation>
        <location evidence="1">Membrane</location>
        <topology evidence="1">Multi-pass membrane protein</topology>
    </subcellularLocation>
</comment>
<reference evidence="7 8" key="1">
    <citation type="submission" date="2013-08" db="EMBL/GenBank/DDBJ databases">
        <authorList>
            <person name="Weinstock G."/>
            <person name="Sodergren E."/>
            <person name="Wylie T."/>
            <person name="Fulton L."/>
            <person name="Fulton R."/>
            <person name="Fronick C."/>
            <person name="O'Laughlin M."/>
            <person name="Godfrey J."/>
            <person name="Miner T."/>
            <person name="Herter B."/>
            <person name="Appelbaum E."/>
            <person name="Cordes M."/>
            <person name="Lek S."/>
            <person name="Wollam A."/>
            <person name="Pepin K.H."/>
            <person name="Palsikar V.B."/>
            <person name="Mitreva M."/>
            <person name="Wilson R.K."/>
        </authorList>
    </citation>
    <scope>NUCLEOTIDE SEQUENCE [LARGE SCALE GENOMIC DNA]</scope>
    <source>
        <strain evidence="7 8">ATCC BAA-474</strain>
    </source>
</reference>
<feature type="transmembrane region" description="Helical" evidence="6">
    <location>
        <begin position="219"/>
        <end position="241"/>
    </location>
</feature>
<evidence type="ECO:0000313" key="8">
    <source>
        <dbReference type="Proteomes" id="UP000017081"/>
    </source>
</evidence>
<dbReference type="STRING" id="1319815.HMPREF0202_01110"/>
<accession>U7VBU6</accession>
<dbReference type="InterPro" id="IPR036458">
    <property type="entry name" value="Na:dicarbo_symporter_sf"/>
</dbReference>
<dbReference type="InterPro" id="IPR001991">
    <property type="entry name" value="Na-dicarboxylate_symporter"/>
</dbReference>
<dbReference type="EMBL" id="AXZF01000039">
    <property type="protein sequence ID" value="ERT69005.1"/>
    <property type="molecule type" value="Genomic_DNA"/>
</dbReference>
<keyword evidence="5 6" id="KW-0472">Membrane</keyword>
<feature type="transmembrane region" description="Helical" evidence="6">
    <location>
        <begin position="290"/>
        <end position="314"/>
    </location>
</feature>
<dbReference type="PANTHER" id="PTHR42865">
    <property type="entry name" value="PROTON/GLUTAMATE-ASPARTATE SYMPORTER"/>
    <property type="match status" value="1"/>
</dbReference>
<evidence type="ECO:0000256" key="3">
    <source>
        <dbReference type="ARBA" id="ARBA00022692"/>
    </source>
</evidence>
<gene>
    <name evidence="7" type="ORF">HMPREF0202_01110</name>
</gene>
<evidence type="ECO:0000256" key="1">
    <source>
        <dbReference type="ARBA" id="ARBA00004141"/>
    </source>
</evidence>
<dbReference type="GeneID" id="96966571"/>
<dbReference type="PANTHER" id="PTHR42865:SF2">
    <property type="entry name" value="PROTON:GLUTAMATE SYMPORTER DAACS FAMILY"/>
    <property type="match status" value="1"/>
</dbReference>
<dbReference type="Proteomes" id="UP000017081">
    <property type="component" value="Unassembled WGS sequence"/>
</dbReference>
<dbReference type="GO" id="GO:0005886">
    <property type="term" value="C:plasma membrane"/>
    <property type="evidence" value="ECO:0007669"/>
    <property type="project" value="TreeGrafter"/>
</dbReference>
<name>U7VBU6_9FUSO</name>
<feature type="transmembrane region" description="Helical" evidence="6">
    <location>
        <begin position="188"/>
        <end position="213"/>
    </location>
</feature>
<dbReference type="PRINTS" id="PR00173">
    <property type="entry name" value="EDTRNSPORT"/>
</dbReference>
<evidence type="ECO:0000313" key="7">
    <source>
        <dbReference type="EMBL" id="ERT69005.1"/>
    </source>
</evidence>
<keyword evidence="4 6" id="KW-1133">Transmembrane helix</keyword>
<sequence length="404" mass="42689">MKKLSNSTTIIISMFLGIIAGILLQDKAAIFAPLGDIFLKLITMLIVPLVFFNIILGAISLGKTKSAGKVGLLTLGYYLFTSCIAVVIGIGAGYIFNPGVGVIVPASLLAKEGAYAGANSGLDFWGTIINIIPDNPFKSLIEGNILQIIFFSLFFGLCLSKVSDEKQKPIIDLLETVNETLIKMIEKILLLAPLGVFALMANSIALFGINILLLVTKLFLVFSLALGLIHFIMLPGFVKLFTGISPIKFIKKTAPAQILAFSTASSMATLPVNTECCKKLGVKNSTASFILPLGATVNMNGNAMLYGLVTMFFAQMFGVDLGPSEYVAIVLTSVLGAVGTAGVPGPSLLVVAVLAAAGVPVIALPLVFGIDRIMDMMRTSTNILGDASCAVIMESILNKEKEVI</sequence>
<dbReference type="Gene3D" id="1.10.3860.10">
    <property type="entry name" value="Sodium:dicarboxylate symporter"/>
    <property type="match status" value="1"/>
</dbReference>
<feature type="transmembrane region" description="Helical" evidence="6">
    <location>
        <begin position="71"/>
        <end position="96"/>
    </location>
</feature>
<proteinExistence type="predicted"/>
<feature type="transmembrane region" description="Helical" evidence="6">
    <location>
        <begin position="37"/>
        <end position="59"/>
    </location>
</feature>
<keyword evidence="2" id="KW-0813">Transport</keyword>
<evidence type="ECO:0000256" key="2">
    <source>
        <dbReference type="ARBA" id="ARBA00022448"/>
    </source>
</evidence>
<keyword evidence="8" id="KW-1185">Reference proteome</keyword>
<comment type="caution">
    <text evidence="7">The sequence shown here is derived from an EMBL/GenBank/DDBJ whole genome shotgun (WGS) entry which is preliminary data.</text>
</comment>
<evidence type="ECO:0000256" key="4">
    <source>
        <dbReference type="ARBA" id="ARBA00022989"/>
    </source>
</evidence>
<dbReference type="GO" id="GO:0006835">
    <property type="term" value="P:dicarboxylic acid transport"/>
    <property type="evidence" value="ECO:0007669"/>
    <property type="project" value="TreeGrafter"/>
</dbReference>
<dbReference type="SUPFAM" id="SSF118215">
    <property type="entry name" value="Proton glutamate symport protein"/>
    <property type="match status" value="1"/>
</dbReference>
<feature type="transmembrane region" description="Helical" evidence="6">
    <location>
        <begin position="7"/>
        <end position="25"/>
    </location>
</feature>
<dbReference type="Pfam" id="PF00375">
    <property type="entry name" value="SDF"/>
    <property type="match status" value="1"/>
</dbReference>
<dbReference type="RefSeq" id="WP_023050650.1">
    <property type="nucleotide sequence ID" value="NZ_CP173065.2"/>
</dbReference>
<evidence type="ECO:0000256" key="6">
    <source>
        <dbReference type="SAM" id="Phobius"/>
    </source>
</evidence>
<evidence type="ECO:0000256" key="5">
    <source>
        <dbReference type="ARBA" id="ARBA00023136"/>
    </source>
</evidence>
<dbReference type="eggNOG" id="COG1301">
    <property type="taxonomic scope" value="Bacteria"/>
</dbReference>
<dbReference type="GO" id="GO:0015293">
    <property type="term" value="F:symporter activity"/>
    <property type="evidence" value="ECO:0007669"/>
    <property type="project" value="InterPro"/>
</dbReference>
<dbReference type="AlphaFoldDB" id="U7VBU6"/>
<protein>
    <recommendedName>
        <fullName evidence="9">Transporter, dicarboxylate/amino acid:cation Na+/H+ symporter family protein</fullName>
    </recommendedName>
</protein>